<dbReference type="Proteomes" id="UP000824540">
    <property type="component" value="Unassembled WGS sequence"/>
</dbReference>
<comment type="cofactor">
    <cofactor evidence="8">
        <name>Mn(2+)</name>
        <dbReference type="ChEBI" id="CHEBI:29035"/>
    </cofactor>
</comment>
<evidence type="ECO:0000256" key="7">
    <source>
        <dbReference type="PIRSR" id="PIRSR624869-2"/>
    </source>
</evidence>
<keyword evidence="7" id="KW-0067">ATP-binding</keyword>
<feature type="binding site" evidence="8">
    <location>
        <position position="121"/>
    </location>
    <ligand>
        <name>Mn(2+)</name>
        <dbReference type="ChEBI" id="CHEBI:29035"/>
    </ligand>
</feature>
<feature type="active site" evidence="6">
    <location>
        <position position="273"/>
    </location>
</feature>
<keyword evidence="4" id="KW-1015">Disulfide bond</keyword>
<dbReference type="InterPro" id="IPR024869">
    <property type="entry name" value="FAM20"/>
</dbReference>
<feature type="binding site" evidence="7">
    <location>
        <begin position="204"/>
        <end position="207"/>
    </location>
    <ligand>
        <name>ATP</name>
        <dbReference type="ChEBI" id="CHEBI:30616"/>
    </ligand>
</feature>
<feature type="region of interest" description="Disordered" evidence="9">
    <location>
        <begin position="387"/>
        <end position="449"/>
    </location>
</feature>
<proteinExistence type="inferred from homology"/>
<feature type="compositionally biased region" description="Gly residues" evidence="9">
    <location>
        <begin position="402"/>
        <end position="411"/>
    </location>
</feature>
<evidence type="ECO:0000256" key="1">
    <source>
        <dbReference type="ARBA" id="ARBA00004555"/>
    </source>
</evidence>
<evidence type="ECO:0000256" key="8">
    <source>
        <dbReference type="PIRSR" id="PIRSR624869-3"/>
    </source>
</evidence>
<feature type="domain" description="FAM20 C-terminal" evidence="10">
    <location>
        <begin position="168"/>
        <end position="384"/>
    </location>
</feature>
<feature type="binding site" evidence="7">
    <location>
        <position position="121"/>
    </location>
    <ligand>
        <name>ATP</name>
        <dbReference type="ChEBI" id="CHEBI:30616"/>
    </ligand>
</feature>
<dbReference type="AlphaFoldDB" id="A0A8T2N3Y8"/>
<evidence type="ECO:0000313" key="12">
    <source>
        <dbReference type="Proteomes" id="UP000824540"/>
    </source>
</evidence>
<comment type="caution">
    <text evidence="11">The sequence shown here is derived from an EMBL/GenBank/DDBJ whole genome shotgun (WGS) entry which is preliminary data.</text>
</comment>
<reference evidence="11" key="1">
    <citation type="thesis" date="2021" institute="BYU ScholarsArchive" country="Provo, UT, USA">
        <title>Applications of and Algorithms for Genome Assembly and Genomic Analyses with an Emphasis on Marine Teleosts.</title>
        <authorList>
            <person name="Pickett B.D."/>
        </authorList>
    </citation>
    <scope>NUCLEOTIDE SEQUENCE</scope>
    <source>
        <strain evidence="11">HI-2016</strain>
    </source>
</reference>
<sequence>MPENKSVSTSTRPPSHLCQLTVTSATQYGDFLCHGDLRHTTLADRELHGSEKTGLVISRFREQLAPPILFVPPSEAARAAAPGCHVTTKMGHSREGGQVQPDKDRGERVHLCSCPLLEMAEAHNAEIAAFHLDRILDFRRVPPVAGRLVNMTREIRDVTRDKKLWRTFFISPANNVCFYGECSYYCSTEHALCGKPDQIEGSLAAFLPDLALAKRKTWRNPWRRSYHKRKKAEWEVDPDYCDEVKQTPPYDSGTRLLDIMDMTIFDFLMGNMDRHHYETFEKFGNNTFIIHLDNGRGFGKYSHDEVSILVPLSQCCRVRKSTQQRLQLLAQEDYRLSEVMLESLERDGLAPVLFGPHLEALDRRLRRVLGVLGDCVEKHGYASVVEDDTATDSSNGARRNGGHGSSRGNGSHGNTHASSVHGNGHLLNGARGNSVHVKLNVPGSSLTAR</sequence>
<dbReference type="GO" id="GO:0005524">
    <property type="term" value="F:ATP binding"/>
    <property type="evidence" value="ECO:0007669"/>
    <property type="project" value="UniProtKB-KW"/>
</dbReference>
<gene>
    <name evidence="11" type="ORF">JZ751_006320</name>
</gene>
<keyword evidence="3" id="KW-0333">Golgi apparatus</keyword>
<evidence type="ECO:0000256" key="6">
    <source>
        <dbReference type="PIRSR" id="PIRSR624869-1"/>
    </source>
</evidence>
<dbReference type="GO" id="GO:0070166">
    <property type="term" value="P:enamel mineralization"/>
    <property type="evidence" value="ECO:0007669"/>
    <property type="project" value="TreeGrafter"/>
</dbReference>
<dbReference type="GO" id="GO:0004674">
    <property type="term" value="F:protein serine/threonine kinase activity"/>
    <property type="evidence" value="ECO:0007669"/>
    <property type="project" value="TreeGrafter"/>
</dbReference>
<name>A0A8T2N3Y8_9TELE</name>
<comment type="subcellular location">
    <subcellularLocation>
        <location evidence="1">Golgi apparatus</location>
    </subcellularLocation>
</comment>
<keyword evidence="12" id="KW-1185">Reference proteome</keyword>
<dbReference type="InterPro" id="IPR009581">
    <property type="entry name" value="FAM20_C"/>
</dbReference>
<dbReference type="GO" id="GO:0046872">
    <property type="term" value="F:metal ion binding"/>
    <property type="evidence" value="ECO:0007669"/>
    <property type="project" value="UniProtKB-KW"/>
</dbReference>
<feature type="binding site" evidence="8">
    <location>
        <position position="293"/>
    </location>
    <ligand>
        <name>Mn(2+)</name>
        <dbReference type="ChEBI" id="CHEBI:29035"/>
    </ligand>
</feature>
<feature type="binding site" evidence="7">
    <location>
        <position position="293"/>
    </location>
    <ligand>
        <name>ATP</name>
        <dbReference type="ChEBI" id="CHEBI:30616"/>
    </ligand>
</feature>
<comment type="similarity">
    <text evidence="2">Belongs to the FAM20 family.</text>
</comment>
<evidence type="ECO:0000256" key="9">
    <source>
        <dbReference type="SAM" id="MobiDB-lite"/>
    </source>
</evidence>
<evidence type="ECO:0000256" key="4">
    <source>
        <dbReference type="ARBA" id="ARBA00023157"/>
    </source>
</evidence>
<organism evidence="11 12">
    <name type="scientific">Albula glossodonta</name>
    <name type="common">roundjaw bonefish</name>
    <dbReference type="NCBI Taxonomy" id="121402"/>
    <lineage>
        <taxon>Eukaryota</taxon>
        <taxon>Metazoa</taxon>
        <taxon>Chordata</taxon>
        <taxon>Craniata</taxon>
        <taxon>Vertebrata</taxon>
        <taxon>Euteleostomi</taxon>
        <taxon>Actinopterygii</taxon>
        <taxon>Neopterygii</taxon>
        <taxon>Teleostei</taxon>
        <taxon>Albuliformes</taxon>
        <taxon>Albulidae</taxon>
        <taxon>Albula</taxon>
    </lineage>
</organism>
<evidence type="ECO:0000256" key="5">
    <source>
        <dbReference type="ARBA" id="ARBA00023180"/>
    </source>
</evidence>
<evidence type="ECO:0000259" key="10">
    <source>
        <dbReference type="Pfam" id="PF06702"/>
    </source>
</evidence>
<keyword evidence="5" id="KW-0325">Glycoprotein</keyword>
<dbReference type="EMBL" id="JAFBMS010000134">
    <property type="protein sequence ID" value="KAG9334923.1"/>
    <property type="molecule type" value="Genomic_DNA"/>
</dbReference>
<keyword evidence="8" id="KW-0479">Metal-binding</keyword>
<dbReference type="Pfam" id="PF06702">
    <property type="entry name" value="Fam20C"/>
    <property type="match status" value="1"/>
</dbReference>
<accession>A0A8T2N3Y8</accession>
<dbReference type="OrthoDB" id="8583677at2759"/>
<dbReference type="PANTHER" id="PTHR12450:SF11">
    <property type="entry name" value="EXTRACELLULAR SERINE_THREONINE PROTEIN KINASE FAM20C"/>
    <property type="match status" value="1"/>
</dbReference>
<keyword evidence="7" id="KW-0547">Nucleotide-binding</keyword>
<dbReference type="GO" id="GO:0005794">
    <property type="term" value="C:Golgi apparatus"/>
    <property type="evidence" value="ECO:0007669"/>
    <property type="project" value="UniProtKB-SubCell"/>
</dbReference>
<feature type="binding site" evidence="7">
    <location>
        <position position="278"/>
    </location>
    <ligand>
        <name>ATP</name>
        <dbReference type="ChEBI" id="CHEBI:30616"/>
    </ligand>
</feature>
<evidence type="ECO:0000256" key="2">
    <source>
        <dbReference type="ARBA" id="ARBA00006557"/>
    </source>
</evidence>
<keyword evidence="8" id="KW-0464">Manganese</keyword>
<protein>
    <recommendedName>
        <fullName evidence="10">FAM20 C-terminal domain-containing protein</fullName>
    </recommendedName>
</protein>
<evidence type="ECO:0000256" key="3">
    <source>
        <dbReference type="ARBA" id="ARBA00023034"/>
    </source>
</evidence>
<evidence type="ECO:0000313" key="11">
    <source>
        <dbReference type="EMBL" id="KAG9334923.1"/>
    </source>
</evidence>
<dbReference type="PANTHER" id="PTHR12450">
    <property type="entry name" value="DENTIN MATRIX PROTEIN 4 PROTEIN FAM20"/>
    <property type="match status" value="1"/>
</dbReference>